<dbReference type="Proteomes" id="UP000195402">
    <property type="component" value="Unassembled WGS sequence"/>
</dbReference>
<dbReference type="InParanoid" id="A0A200PMF0"/>
<protein>
    <recommendedName>
        <fullName evidence="1">Transposase-associated domain-containing protein</fullName>
    </recommendedName>
</protein>
<proteinExistence type="predicted"/>
<evidence type="ECO:0000313" key="3">
    <source>
        <dbReference type="Proteomes" id="UP000195402"/>
    </source>
</evidence>
<organism evidence="2 3">
    <name type="scientific">Macleaya cordata</name>
    <name type="common">Five-seeded plume-poppy</name>
    <name type="synonym">Bocconia cordata</name>
    <dbReference type="NCBI Taxonomy" id="56857"/>
    <lineage>
        <taxon>Eukaryota</taxon>
        <taxon>Viridiplantae</taxon>
        <taxon>Streptophyta</taxon>
        <taxon>Embryophyta</taxon>
        <taxon>Tracheophyta</taxon>
        <taxon>Spermatophyta</taxon>
        <taxon>Magnoliopsida</taxon>
        <taxon>Ranunculales</taxon>
        <taxon>Papaveraceae</taxon>
        <taxon>Papaveroideae</taxon>
        <taxon>Macleaya</taxon>
    </lineage>
</organism>
<evidence type="ECO:0000259" key="1">
    <source>
        <dbReference type="Pfam" id="PF13963"/>
    </source>
</evidence>
<gene>
    <name evidence="2" type="ORF">BVC80_7265g5</name>
</gene>
<name>A0A200PMF0_MACCD</name>
<dbReference type="OrthoDB" id="1107343at2759"/>
<comment type="caution">
    <text evidence="2">The sequence shown here is derived from an EMBL/GenBank/DDBJ whole genome shotgun (WGS) entry which is preliminary data.</text>
</comment>
<dbReference type="AlphaFoldDB" id="A0A200PMF0"/>
<dbReference type="Pfam" id="PF13963">
    <property type="entry name" value="Transpos_assoc"/>
    <property type="match status" value="1"/>
</dbReference>
<sequence length="107" mass="12467">MMDKAWVYLPRASSEYQQGAKNFIDTAIKNLKKRKEKENLNEPIEISCPCIDCRNTADLHPGSIVYEHLVRRGMDLLTLLGFFMEKTLALLHKYIKVLKCLIHIRCM</sequence>
<evidence type="ECO:0000313" key="2">
    <source>
        <dbReference type="EMBL" id="OUZ99380.1"/>
    </source>
</evidence>
<accession>A0A200PMF0</accession>
<reference evidence="2 3" key="1">
    <citation type="journal article" date="2017" name="Mol. Plant">
        <title>The Genome of Medicinal Plant Macleaya cordata Provides New Insights into Benzylisoquinoline Alkaloids Metabolism.</title>
        <authorList>
            <person name="Liu X."/>
            <person name="Liu Y."/>
            <person name="Huang P."/>
            <person name="Ma Y."/>
            <person name="Qing Z."/>
            <person name="Tang Q."/>
            <person name="Cao H."/>
            <person name="Cheng P."/>
            <person name="Zheng Y."/>
            <person name="Yuan Z."/>
            <person name="Zhou Y."/>
            <person name="Liu J."/>
            <person name="Tang Z."/>
            <person name="Zhuo Y."/>
            <person name="Zhang Y."/>
            <person name="Yu L."/>
            <person name="Huang J."/>
            <person name="Yang P."/>
            <person name="Peng Q."/>
            <person name="Zhang J."/>
            <person name="Jiang W."/>
            <person name="Zhang Z."/>
            <person name="Lin K."/>
            <person name="Ro D.K."/>
            <person name="Chen X."/>
            <person name="Xiong X."/>
            <person name="Shang Y."/>
            <person name="Huang S."/>
            <person name="Zeng J."/>
        </authorList>
    </citation>
    <scope>NUCLEOTIDE SEQUENCE [LARGE SCALE GENOMIC DNA]</scope>
    <source>
        <strain evidence="3">cv. BLH2017</strain>
        <tissue evidence="2">Root</tissue>
    </source>
</reference>
<feature type="domain" description="Transposase-associated" evidence="1">
    <location>
        <begin position="4"/>
        <end position="74"/>
    </location>
</feature>
<dbReference type="InterPro" id="IPR029480">
    <property type="entry name" value="Transpos_assoc"/>
</dbReference>
<dbReference type="EMBL" id="MVGT01004499">
    <property type="protein sequence ID" value="OUZ99380.1"/>
    <property type="molecule type" value="Genomic_DNA"/>
</dbReference>
<keyword evidence="3" id="KW-1185">Reference proteome</keyword>